<accession>A0AAW0G8L4</accession>
<evidence type="ECO:0000256" key="1">
    <source>
        <dbReference type="ARBA" id="ARBA00022741"/>
    </source>
</evidence>
<feature type="compositionally biased region" description="Low complexity" evidence="5">
    <location>
        <begin position="525"/>
        <end position="537"/>
    </location>
</feature>
<feature type="compositionally biased region" description="Polar residues" evidence="5">
    <location>
        <begin position="571"/>
        <end position="588"/>
    </location>
</feature>
<organism evidence="7 8">
    <name type="scientific">Cerrena zonata</name>
    <dbReference type="NCBI Taxonomy" id="2478898"/>
    <lineage>
        <taxon>Eukaryota</taxon>
        <taxon>Fungi</taxon>
        <taxon>Dikarya</taxon>
        <taxon>Basidiomycota</taxon>
        <taxon>Agaricomycotina</taxon>
        <taxon>Agaricomycetes</taxon>
        <taxon>Polyporales</taxon>
        <taxon>Cerrenaceae</taxon>
        <taxon>Cerrena</taxon>
    </lineage>
</organism>
<keyword evidence="2" id="KW-0378">Hydrolase</keyword>
<feature type="domain" description="UvrD-like helicase C-terminal" evidence="6">
    <location>
        <begin position="23"/>
        <end position="348"/>
    </location>
</feature>
<dbReference type="GO" id="GO:0000725">
    <property type="term" value="P:recombinational repair"/>
    <property type="evidence" value="ECO:0007669"/>
    <property type="project" value="TreeGrafter"/>
</dbReference>
<dbReference type="PANTHER" id="PTHR11070">
    <property type="entry name" value="UVRD / RECB / PCRA DNA HELICASE FAMILY MEMBER"/>
    <property type="match status" value="1"/>
</dbReference>
<evidence type="ECO:0000259" key="6">
    <source>
        <dbReference type="PROSITE" id="PS51217"/>
    </source>
</evidence>
<gene>
    <name evidence="7" type="ORF">QCA50_007772</name>
</gene>
<proteinExistence type="predicted"/>
<dbReference type="SUPFAM" id="SSF52540">
    <property type="entry name" value="P-loop containing nucleoside triphosphate hydrolases"/>
    <property type="match status" value="1"/>
</dbReference>
<dbReference type="GO" id="GO:0003677">
    <property type="term" value="F:DNA binding"/>
    <property type="evidence" value="ECO:0007669"/>
    <property type="project" value="InterPro"/>
</dbReference>
<evidence type="ECO:0000256" key="2">
    <source>
        <dbReference type="ARBA" id="ARBA00022801"/>
    </source>
</evidence>
<reference evidence="7 8" key="1">
    <citation type="submission" date="2022-09" db="EMBL/GenBank/DDBJ databases">
        <authorList>
            <person name="Palmer J.M."/>
        </authorList>
    </citation>
    <scope>NUCLEOTIDE SEQUENCE [LARGE SCALE GENOMIC DNA]</scope>
    <source>
        <strain evidence="7 8">DSM 7382</strain>
    </source>
</reference>
<sequence>MENLVDFPSTVQILLEHNYRSTGAILEVSAAIIAQDASRIPKTLQTQHAPGPIPCLQSFSSSYGEADFIAQEIKKLVADTGGMLEWKDFVVLLRYNSLSRTIESALQKQGIPNRVLAGHKFFERAEVKDVLSYLQVIDNPQFIPAFSRAVNIPSRGIGDKSISEILSRAASLNKSPLEVVEGIYEGRMADIKPSVKRKLKSFVEPVQELRTLANDGESPSSLIRRLLELIHYQAHLKKTQPDADSRWDNVQELITFARESEANGSCNQVLTKHDGDQEWDDQREDFDHAAFEEDGIVEVAGTDDAPSEPETPLRLFLQASMLSTDVQTQDGQASNNKVTISTCHTAKGLEWPVVFLPAVETGTFPSARAEDVEEERRLLYVACTRAQGLLYFSYANSRMVSGETKDQEISEFLRAVRTTKARLFSDLPPQLTREDRALLATVLHRPVPDEAGVARRRDEYHTLVQQAQQTRWNNHGSTSSYTNQSSYPPSYNDTAPTLDPSSSFQPTFASVRTMQFSAGPSSTAPRVPLSPSRPSVLNTVPTQMVSSKPHSAGRKPVSSQAPAPRPVSRQAPLTSFLEPSSSTLQPPGQTIIPPVTKVSVPPLSSATSNAESQPTIIPPKTNGVKRRLGMGGGTSGYSNKKYKPPT</sequence>
<dbReference type="GO" id="GO:0043138">
    <property type="term" value="F:3'-5' DNA helicase activity"/>
    <property type="evidence" value="ECO:0007669"/>
    <property type="project" value="TreeGrafter"/>
</dbReference>
<dbReference type="PANTHER" id="PTHR11070:SF2">
    <property type="entry name" value="ATP-DEPENDENT DNA HELICASE SRS2"/>
    <property type="match status" value="1"/>
</dbReference>
<evidence type="ECO:0000313" key="7">
    <source>
        <dbReference type="EMBL" id="KAK7689081.1"/>
    </source>
</evidence>
<dbReference type="GO" id="GO:0016787">
    <property type="term" value="F:hydrolase activity"/>
    <property type="evidence" value="ECO:0007669"/>
    <property type="project" value="UniProtKB-KW"/>
</dbReference>
<dbReference type="GO" id="GO:0005524">
    <property type="term" value="F:ATP binding"/>
    <property type="evidence" value="ECO:0007669"/>
    <property type="project" value="UniProtKB-KW"/>
</dbReference>
<evidence type="ECO:0000313" key="8">
    <source>
        <dbReference type="Proteomes" id="UP001385951"/>
    </source>
</evidence>
<evidence type="ECO:0000256" key="4">
    <source>
        <dbReference type="ARBA" id="ARBA00022840"/>
    </source>
</evidence>
<dbReference type="GO" id="GO:0005634">
    <property type="term" value="C:nucleus"/>
    <property type="evidence" value="ECO:0007669"/>
    <property type="project" value="TreeGrafter"/>
</dbReference>
<dbReference type="Pfam" id="PF13361">
    <property type="entry name" value="UvrD_C"/>
    <property type="match status" value="1"/>
</dbReference>
<protein>
    <recommendedName>
        <fullName evidence="6">UvrD-like helicase C-terminal domain-containing protein</fullName>
    </recommendedName>
</protein>
<dbReference type="EMBL" id="JASBNA010000009">
    <property type="protein sequence ID" value="KAK7689081.1"/>
    <property type="molecule type" value="Genomic_DNA"/>
</dbReference>
<evidence type="ECO:0000256" key="3">
    <source>
        <dbReference type="ARBA" id="ARBA00022806"/>
    </source>
</evidence>
<keyword evidence="3" id="KW-0347">Helicase</keyword>
<name>A0AAW0G8L4_9APHY</name>
<keyword evidence="1" id="KW-0547">Nucleotide-binding</keyword>
<feature type="region of interest" description="Disordered" evidence="5">
    <location>
        <begin position="517"/>
        <end position="646"/>
    </location>
</feature>
<keyword evidence="4" id="KW-0067">ATP-binding</keyword>
<evidence type="ECO:0000256" key="5">
    <source>
        <dbReference type="SAM" id="MobiDB-lite"/>
    </source>
</evidence>
<dbReference type="InterPro" id="IPR000212">
    <property type="entry name" value="DNA_helicase_UvrD/REP"/>
</dbReference>
<dbReference type="InterPro" id="IPR027417">
    <property type="entry name" value="P-loop_NTPase"/>
</dbReference>
<dbReference type="Gene3D" id="1.10.486.10">
    <property type="entry name" value="PCRA, domain 4"/>
    <property type="match status" value="1"/>
</dbReference>
<feature type="region of interest" description="Disordered" evidence="5">
    <location>
        <begin position="467"/>
        <end position="505"/>
    </location>
</feature>
<dbReference type="AlphaFoldDB" id="A0AAW0G8L4"/>
<feature type="compositionally biased region" description="Polar residues" evidence="5">
    <location>
        <begin position="538"/>
        <end position="549"/>
    </location>
</feature>
<comment type="caution">
    <text evidence="7">The sequence shown here is derived from an EMBL/GenBank/DDBJ whole genome shotgun (WGS) entry which is preliminary data.</text>
</comment>
<dbReference type="Gene3D" id="3.40.50.300">
    <property type="entry name" value="P-loop containing nucleotide triphosphate hydrolases"/>
    <property type="match status" value="2"/>
</dbReference>
<dbReference type="InterPro" id="IPR014017">
    <property type="entry name" value="DNA_helicase_UvrD-like_C"/>
</dbReference>
<dbReference type="PROSITE" id="PS51217">
    <property type="entry name" value="UVRD_HELICASE_CTER"/>
    <property type="match status" value="1"/>
</dbReference>
<feature type="compositionally biased region" description="Polar residues" evidence="5">
    <location>
        <begin position="602"/>
        <end position="615"/>
    </location>
</feature>
<dbReference type="Proteomes" id="UP001385951">
    <property type="component" value="Unassembled WGS sequence"/>
</dbReference>
<keyword evidence="8" id="KW-1185">Reference proteome</keyword>